<dbReference type="EMBL" id="FUEZ01000004">
    <property type="protein sequence ID" value="SPM42755.1"/>
    <property type="molecule type" value="Genomic_DNA"/>
</dbReference>
<evidence type="ECO:0000313" key="1">
    <source>
        <dbReference type="EMBL" id="SPM42755.1"/>
    </source>
</evidence>
<proteinExistence type="predicted"/>
<accession>A0A2U3PGH2</accession>
<keyword evidence="2" id="KW-1185">Reference proteome</keyword>
<dbReference type="AlphaFoldDB" id="A0A2U3PGH2"/>
<dbReference type="Proteomes" id="UP000240424">
    <property type="component" value="Unassembled WGS sequence"/>
</dbReference>
<sequence length="71" mass="7729">MRALPERQRAQSVLTVFDVYREPMPAVAGSPVPGAQFQTAVEHSGRTIPHVTRELIGKYLADLNGLGVLSK</sequence>
<evidence type="ECO:0000313" key="2">
    <source>
        <dbReference type="Proteomes" id="UP000240424"/>
    </source>
</evidence>
<dbReference type="RefSeq" id="WP_077081143.1">
    <property type="nucleotide sequence ID" value="NZ_FUEZ01000004.1"/>
</dbReference>
<dbReference type="OrthoDB" id="2472181at2"/>
<keyword evidence="1" id="KW-0436">Ligase</keyword>
<dbReference type="STRING" id="1841861.GCA_900157365_03295"/>
<gene>
    <name evidence="1" type="ORF">MNAB215_4975</name>
</gene>
<reference evidence="1 2" key="1">
    <citation type="submission" date="2017-01" db="EMBL/GenBank/DDBJ databases">
        <authorList>
            <consortium name="Urmite Genomes"/>
        </authorList>
    </citation>
    <scope>NUCLEOTIDE SEQUENCE [LARGE SCALE GENOMIC DNA]</scope>
    <source>
        <strain evidence="1 2">AB215</strain>
    </source>
</reference>
<name>A0A2U3PGH2_9MYCO</name>
<organism evidence="1 2">
    <name type="scientific">Mycobacterium numidiamassiliense</name>
    <dbReference type="NCBI Taxonomy" id="1841861"/>
    <lineage>
        <taxon>Bacteria</taxon>
        <taxon>Bacillati</taxon>
        <taxon>Actinomycetota</taxon>
        <taxon>Actinomycetes</taxon>
        <taxon>Mycobacteriales</taxon>
        <taxon>Mycobacteriaceae</taxon>
        <taxon>Mycobacterium</taxon>
    </lineage>
</organism>
<dbReference type="GO" id="GO:0016874">
    <property type="term" value="F:ligase activity"/>
    <property type="evidence" value="ECO:0007669"/>
    <property type="project" value="UniProtKB-KW"/>
</dbReference>
<dbReference type="Gene3D" id="3.40.50.720">
    <property type="entry name" value="NAD(P)-binding Rossmann-like Domain"/>
    <property type="match status" value="1"/>
</dbReference>
<protein>
    <submittedName>
        <fullName evidence="1">Fatty-acid-coa ligase FadD</fullName>
    </submittedName>
</protein>